<dbReference type="SMART" id="SM00966">
    <property type="entry name" value="SpoVT_AbrB"/>
    <property type="match status" value="1"/>
</dbReference>
<evidence type="ECO:0000313" key="3">
    <source>
        <dbReference type="Proteomes" id="UP000202031"/>
    </source>
</evidence>
<reference evidence="3" key="1">
    <citation type="journal article" date="2017" name="Genome Biol. Evol.">
        <title>Comparative Genomic Analysis Identifies a Campylobacter Clade Deficient in Selenium Metabolism.</title>
        <authorList>
            <person name="Miller W.G."/>
            <person name="Yee E."/>
            <person name="Lopes B.S."/>
            <person name="Chapman M.H."/>
            <person name="Huynh S."/>
            <person name="Bono J.L."/>
            <person name="Parker C.T."/>
            <person name="Strachan N.J.C."/>
            <person name="Forbes K.J."/>
        </authorList>
    </citation>
    <scope>NUCLEOTIDE SEQUENCE [LARGE SCALE GENOMIC DNA]</scope>
    <source>
        <strain evidence="3">NCTC 13004</strain>
    </source>
</reference>
<dbReference type="RefSeq" id="WP_086225263.1">
    <property type="nucleotide sequence ID" value="NZ_CP015578.1"/>
</dbReference>
<name>A0A1X9SPY7_9BACT</name>
<evidence type="ECO:0000259" key="1">
    <source>
        <dbReference type="SMART" id="SM00966"/>
    </source>
</evidence>
<feature type="domain" description="SpoVT-AbrB" evidence="1">
    <location>
        <begin position="7"/>
        <end position="49"/>
    </location>
</feature>
<reference evidence="3" key="2">
    <citation type="journal article" date="2017" name="Genome Biol. Evol.">
        <title>Comparative genomic analysis identifies a Campylobacter clade deficient in selenium metabolism.</title>
        <authorList>
            <person name="Miller W.G."/>
            <person name="Yee E."/>
            <person name="Lopes B.S."/>
            <person name="Chapman M.H."/>
            <person name="Huynh S."/>
            <person name="Bono J.L."/>
            <person name="Parker C.T."/>
            <person name="Strachan N.J.C."/>
            <person name="Forbes K.J."/>
        </authorList>
    </citation>
    <scope>NUCLEOTIDE SEQUENCE [LARGE SCALE GENOMIC DNA]</scope>
    <source>
        <strain evidence="3">NCTC 13004</strain>
    </source>
</reference>
<dbReference type="InterPro" id="IPR007159">
    <property type="entry name" value="SpoVT-AbrB_dom"/>
</dbReference>
<evidence type="ECO:0000313" key="2">
    <source>
        <dbReference type="EMBL" id="ARQ98326.1"/>
    </source>
</evidence>
<accession>A0A1X9SPY7</accession>
<sequence>MTTANIISIGTSKGIRIPKNIIEHFGFDKVSLEILKDGLLIKPLKTSKISSWDTKKLRELAKNDKSDLIDDFATCDVEQKDWEW</sequence>
<dbReference type="InterPro" id="IPR037914">
    <property type="entry name" value="SpoVT-AbrB_sf"/>
</dbReference>
<organism evidence="2 3">
    <name type="scientific">Campylobacter lanienae NCTC 13004</name>
    <dbReference type="NCBI Taxonomy" id="1031753"/>
    <lineage>
        <taxon>Bacteria</taxon>
        <taxon>Pseudomonadati</taxon>
        <taxon>Campylobacterota</taxon>
        <taxon>Epsilonproteobacteria</taxon>
        <taxon>Campylobacterales</taxon>
        <taxon>Campylobacteraceae</taxon>
        <taxon>Campylobacter</taxon>
    </lineage>
</organism>
<dbReference type="SUPFAM" id="SSF89447">
    <property type="entry name" value="AbrB/MazE/MraZ-like"/>
    <property type="match status" value="1"/>
</dbReference>
<proteinExistence type="predicted"/>
<dbReference type="GO" id="GO:0003677">
    <property type="term" value="F:DNA binding"/>
    <property type="evidence" value="ECO:0007669"/>
    <property type="project" value="InterPro"/>
</dbReference>
<dbReference type="Gene3D" id="2.10.260.10">
    <property type="match status" value="1"/>
</dbReference>
<dbReference type="AlphaFoldDB" id="A0A1X9SPY7"/>
<gene>
    <name evidence="2" type="ORF">CLAN_1618</name>
</gene>
<dbReference type="KEGG" id="clx:CLAN_1618"/>
<protein>
    <submittedName>
        <fullName evidence="2">Toxin-antitoxin system, antitoxin component</fullName>
    </submittedName>
</protein>
<dbReference type="GeneID" id="46922079"/>
<dbReference type="Proteomes" id="UP000202031">
    <property type="component" value="Chromosome"/>
</dbReference>
<dbReference type="EMBL" id="CP015578">
    <property type="protein sequence ID" value="ARQ98326.1"/>
    <property type="molecule type" value="Genomic_DNA"/>
</dbReference>